<dbReference type="AlphaFoldDB" id="A0A182TUS4"/>
<reference evidence="2" key="1">
    <citation type="submission" date="2014-01" db="EMBL/GenBank/DDBJ databases">
        <title>The Genome Sequence of Anopheles melas CM1001059_A (V2).</title>
        <authorList>
            <consortium name="The Broad Institute Genomics Platform"/>
            <person name="Neafsey D.E."/>
            <person name="Besansky N."/>
            <person name="Howell P."/>
            <person name="Walton C."/>
            <person name="Young S.K."/>
            <person name="Zeng Q."/>
            <person name="Gargeya S."/>
            <person name="Fitzgerald M."/>
            <person name="Haas B."/>
            <person name="Abouelleil A."/>
            <person name="Allen A.W."/>
            <person name="Alvarado L."/>
            <person name="Arachchi H.M."/>
            <person name="Berlin A.M."/>
            <person name="Chapman S.B."/>
            <person name="Gainer-Dewar J."/>
            <person name="Goldberg J."/>
            <person name="Griggs A."/>
            <person name="Gujja S."/>
            <person name="Hansen M."/>
            <person name="Howarth C."/>
            <person name="Imamovic A."/>
            <person name="Ireland A."/>
            <person name="Larimer J."/>
            <person name="McCowan C."/>
            <person name="Murphy C."/>
            <person name="Pearson M."/>
            <person name="Poon T.W."/>
            <person name="Priest M."/>
            <person name="Roberts A."/>
            <person name="Saif S."/>
            <person name="Shea T."/>
            <person name="Sisk P."/>
            <person name="Sykes S."/>
            <person name="Wortman J."/>
            <person name="Nusbaum C."/>
            <person name="Birren B."/>
        </authorList>
    </citation>
    <scope>NUCLEOTIDE SEQUENCE [LARGE SCALE GENOMIC DNA]</scope>
    <source>
        <strain evidence="2">CM1001059</strain>
    </source>
</reference>
<dbReference type="Proteomes" id="UP000075902">
    <property type="component" value="Unassembled WGS sequence"/>
</dbReference>
<sequence>MENPTPLTVLSSILGRFMGGVPGITPKCDDSVLGAFFAAVESMPRRRMIILFGVGCTPAVSEVVAELLPAAPARIMFPIAVVERRPGGLTAASGHATRCCRYRQNDVCGWYYRHRGSWRR</sequence>
<keyword evidence="2" id="KW-1185">Reference proteome</keyword>
<dbReference type="VEuPathDB" id="VectorBase:AMEC008671"/>
<reference evidence="1" key="2">
    <citation type="submission" date="2020-05" db="UniProtKB">
        <authorList>
            <consortium name="EnsemblMetazoa"/>
        </authorList>
    </citation>
    <scope>IDENTIFICATION</scope>
    <source>
        <strain evidence="1">CM1001059</strain>
    </source>
</reference>
<accession>A0A182TUS4</accession>
<dbReference type="EnsemblMetazoa" id="AMEC008671-RA">
    <property type="protein sequence ID" value="AMEC008671-PA"/>
    <property type="gene ID" value="AMEC008671"/>
</dbReference>
<evidence type="ECO:0000313" key="2">
    <source>
        <dbReference type="Proteomes" id="UP000075902"/>
    </source>
</evidence>
<evidence type="ECO:0000313" key="1">
    <source>
        <dbReference type="EnsemblMetazoa" id="AMEC008671-PA"/>
    </source>
</evidence>
<name>A0A182TUS4_9DIPT</name>
<protein>
    <submittedName>
        <fullName evidence="1">Uncharacterized protein</fullName>
    </submittedName>
</protein>
<proteinExistence type="predicted"/>
<organism evidence="1 2">
    <name type="scientific">Anopheles melas</name>
    <dbReference type="NCBI Taxonomy" id="34690"/>
    <lineage>
        <taxon>Eukaryota</taxon>
        <taxon>Metazoa</taxon>
        <taxon>Ecdysozoa</taxon>
        <taxon>Arthropoda</taxon>
        <taxon>Hexapoda</taxon>
        <taxon>Insecta</taxon>
        <taxon>Pterygota</taxon>
        <taxon>Neoptera</taxon>
        <taxon>Endopterygota</taxon>
        <taxon>Diptera</taxon>
        <taxon>Nematocera</taxon>
        <taxon>Culicoidea</taxon>
        <taxon>Culicidae</taxon>
        <taxon>Anophelinae</taxon>
        <taxon>Anopheles</taxon>
    </lineage>
</organism>